<dbReference type="eggNOG" id="COG4118">
    <property type="taxonomic scope" value="Bacteria"/>
</dbReference>
<dbReference type="OrthoDB" id="9800503at2"/>
<dbReference type="Proteomes" id="UP000008809">
    <property type="component" value="Chromosome"/>
</dbReference>
<dbReference type="RefSeq" id="WP_011439255.1">
    <property type="nucleotide sequence ID" value="NC_007778.1"/>
</dbReference>
<dbReference type="STRING" id="316058.RPB_0354"/>
<dbReference type="InterPro" id="IPR036165">
    <property type="entry name" value="YefM-like_sf"/>
</dbReference>
<dbReference type="SUPFAM" id="SSF143120">
    <property type="entry name" value="YefM-like"/>
    <property type="match status" value="1"/>
</dbReference>
<dbReference type="InterPro" id="IPR006442">
    <property type="entry name" value="Antitoxin_Phd/YefM"/>
</dbReference>
<proteinExistence type="inferred from homology"/>
<dbReference type="Pfam" id="PF02604">
    <property type="entry name" value="PhdYeFM_antitox"/>
    <property type="match status" value="1"/>
</dbReference>
<evidence type="ECO:0000256" key="2">
    <source>
        <dbReference type="RuleBase" id="RU362080"/>
    </source>
</evidence>
<protein>
    <recommendedName>
        <fullName evidence="2">Antitoxin</fullName>
    </recommendedName>
</protein>
<dbReference type="KEGG" id="rpb:RPB_0354"/>
<dbReference type="Gene3D" id="3.40.1620.10">
    <property type="entry name" value="YefM-like domain"/>
    <property type="match status" value="1"/>
</dbReference>
<comment type="function">
    <text evidence="2">Antitoxin component of a type II toxin-antitoxin (TA) system.</text>
</comment>
<comment type="similarity">
    <text evidence="1 2">Belongs to the phD/YefM antitoxin family.</text>
</comment>
<dbReference type="EMBL" id="CP000250">
    <property type="protein sequence ID" value="ABD05065.1"/>
    <property type="molecule type" value="Genomic_DNA"/>
</dbReference>
<dbReference type="AlphaFoldDB" id="Q2J395"/>
<name>Q2J395_RHOP2</name>
<evidence type="ECO:0000313" key="3">
    <source>
        <dbReference type="EMBL" id="ABD05065.1"/>
    </source>
</evidence>
<evidence type="ECO:0000313" key="4">
    <source>
        <dbReference type="Proteomes" id="UP000008809"/>
    </source>
</evidence>
<gene>
    <name evidence="3" type="ordered locus">RPB_0354</name>
</gene>
<dbReference type="HOGENOM" id="CLU_163140_7_0_5"/>
<organism evidence="3 4">
    <name type="scientific">Rhodopseudomonas palustris (strain HaA2)</name>
    <dbReference type="NCBI Taxonomy" id="316058"/>
    <lineage>
        <taxon>Bacteria</taxon>
        <taxon>Pseudomonadati</taxon>
        <taxon>Pseudomonadota</taxon>
        <taxon>Alphaproteobacteria</taxon>
        <taxon>Hyphomicrobiales</taxon>
        <taxon>Nitrobacteraceae</taxon>
        <taxon>Rhodopseudomonas</taxon>
    </lineage>
</organism>
<dbReference type="NCBIfam" id="TIGR01552">
    <property type="entry name" value="phd_fam"/>
    <property type="match status" value="1"/>
</dbReference>
<sequence length="81" mass="9250">MKHVSLADARANIAELLDEVERGETVTISRDGAKSFDIAPPFDESRREEARRAIEEIRELRKTAPRATVEEILSWRDEGRS</sequence>
<evidence type="ECO:0000256" key="1">
    <source>
        <dbReference type="ARBA" id="ARBA00009981"/>
    </source>
</evidence>
<reference evidence="3 4" key="1">
    <citation type="submission" date="2006-01" db="EMBL/GenBank/DDBJ databases">
        <title>Complete sequence of Rhodopseudomonas palustris HaA2.</title>
        <authorList>
            <consortium name="US DOE Joint Genome Institute"/>
            <person name="Copeland A."/>
            <person name="Lucas S."/>
            <person name="Lapidus A."/>
            <person name="Barry K."/>
            <person name="Detter J.C."/>
            <person name="Glavina T."/>
            <person name="Hammon N."/>
            <person name="Israni S."/>
            <person name="Pitluck S."/>
            <person name="Chain P."/>
            <person name="Malfatti S."/>
            <person name="Shin M."/>
            <person name="Vergez L."/>
            <person name="Schmutz J."/>
            <person name="Larimer F."/>
            <person name="Land M."/>
            <person name="Hauser L."/>
            <person name="Pelletier D.A."/>
            <person name="Kyrpides N."/>
            <person name="Anderson I."/>
            <person name="Oda Y."/>
            <person name="Harwood C.S."/>
            <person name="Richardson P."/>
        </authorList>
    </citation>
    <scope>NUCLEOTIDE SEQUENCE [LARGE SCALE GENOMIC DNA]</scope>
    <source>
        <strain evidence="3 4">HaA2</strain>
    </source>
</reference>
<accession>Q2J395</accession>
<keyword evidence="4" id="KW-1185">Reference proteome</keyword>